<feature type="domain" description="MATH" evidence="1">
    <location>
        <begin position="7"/>
        <end position="141"/>
    </location>
</feature>
<dbReference type="SUPFAM" id="SSF49599">
    <property type="entry name" value="TRAF domain-like"/>
    <property type="match status" value="2"/>
</dbReference>
<dbReference type="InterPro" id="IPR008974">
    <property type="entry name" value="TRAF-like"/>
</dbReference>
<dbReference type="CDD" id="cd00121">
    <property type="entry name" value="MATH"/>
    <property type="match status" value="2"/>
</dbReference>
<evidence type="ECO:0000259" key="1">
    <source>
        <dbReference type="PROSITE" id="PS50144"/>
    </source>
</evidence>
<dbReference type="InParanoid" id="A0A2P5API4"/>
<dbReference type="PANTHER" id="PTHR46162">
    <property type="entry name" value="TRAF-LIKE FAMILY PROTEIN"/>
    <property type="match status" value="1"/>
</dbReference>
<evidence type="ECO:0000313" key="2">
    <source>
        <dbReference type="EMBL" id="PON38420.1"/>
    </source>
</evidence>
<dbReference type="AlphaFoldDB" id="A0A2P5API4"/>
<dbReference type="EMBL" id="JXTC01000753">
    <property type="protein sequence ID" value="PON38420.1"/>
    <property type="molecule type" value="Genomic_DNA"/>
</dbReference>
<dbReference type="InterPro" id="IPR002083">
    <property type="entry name" value="MATH/TRAF_dom"/>
</dbReference>
<dbReference type="Pfam" id="PF22486">
    <property type="entry name" value="MATH_2"/>
    <property type="match status" value="2"/>
</dbReference>
<sequence length="345" mass="39385">MKRHLPPSHYSLKIRNYSWLAKIEVYESGAFESGGFKWKLIFYPNGDKKNNGENYISLYLAIVETETLHVGWEVNVNFKLFVYDHLEDKYLTIQDTNGTDVKRFHEMKTKWGFGQFMSLVTFKDPSIGYLVDDSCVFGAEVFVVTHTRSWESLSLVQPLPIGQKLSTIWEIENFTEVGKVVHESDKFTLGGKEWYLRIYPSGFGDNKGKAVSLFLMPSNWANNPTKAAVYAKYKLRILDRVHGKHTEYTAQYCFGTSRYLGYGSGSGNIISLKDLQNPENGFMVKARVAVEVEFLKEAFADALERRQKFCVFVDKTLQTLNSVGETCRCKSMDKGKVNPSVNNVV</sequence>
<organism evidence="2 3">
    <name type="scientific">Trema orientale</name>
    <name type="common">Charcoal tree</name>
    <name type="synonym">Celtis orientalis</name>
    <dbReference type="NCBI Taxonomy" id="63057"/>
    <lineage>
        <taxon>Eukaryota</taxon>
        <taxon>Viridiplantae</taxon>
        <taxon>Streptophyta</taxon>
        <taxon>Embryophyta</taxon>
        <taxon>Tracheophyta</taxon>
        <taxon>Spermatophyta</taxon>
        <taxon>Magnoliopsida</taxon>
        <taxon>eudicotyledons</taxon>
        <taxon>Gunneridae</taxon>
        <taxon>Pentapetalae</taxon>
        <taxon>rosids</taxon>
        <taxon>fabids</taxon>
        <taxon>Rosales</taxon>
        <taxon>Cannabaceae</taxon>
        <taxon>Trema</taxon>
    </lineage>
</organism>
<evidence type="ECO:0000313" key="3">
    <source>
        <dbReference type="Proteomes" id="UP000237000"/>
    </source>
</evidence>
<feature type="domain" description="MATH" evidence="1">
    <location>
        <begin position="164"/>
        <end position="294"/>
    </location>
</feature>
<proteinExistence type="predicted"/>
<comment type="caution">
    <text evidence="2">The sequence shown here is derived from an EMBL/GenBank/DDBJ whole genome shotgun (WGS) entry which is preliminary data.</text>
</comment>
<dbReference type="SMART" id="SM00061">
    <property type="entry name" value="MATH"/>
    <property type="match status" value="2"/>
</dbReference>
<dbReference type="PROSITE" id="PS50144">
    <property type="entry name" value="MATH"/>
    <property type="match status" value="2"/>
</dbReference>
<reference evidence="3" key="1">
    <citation type="submission" date="2016-06" db="EMBL/GenBank/DDBJ databases">
        <title>Parallel loss of symbiosis genes in relatives of nitrogen-fixing non-legume Parasponia.</title>
        <authorList>
            <person name="Van Velzen R."/>
            <person name="Holmer R."/>
            <person name="Bu F."/>
            <person name="Rutten L."/>
            <person name="Van Zeijl A."/>
            <person name="Liu W."/>
            <person name="Santuari L."/>
            <person name="Cao Q."/>
            <person name="Sharma T."/>
            <person name="Shen D."/>
            <person name="Roswanjaya Y."/>
            <person name="Wardhani T."/>
            <person name="Kalhor M.S."/>
            <person name="Jansen J."/>
            <person name="Van den Hoogen J."/>
            <person name="Gungor B."/>
            <person name="Hartog M."/>
            <person name="Hontelez J."/>
            <person name="Verver J."/>
            <person name="Yang W.-C."/>
            <person name="Schijlen E."/>
            <person name="Repin R."/>
            <person name="Schilthuizen M."/>
            <person name="Schranz E."/>
            <person name="Heidstra R."/>
            <person name="Miyata K."/>
            <person name="Fedorova E."/>
            <person name="Kohlen W."/>
            <person name="Bisseling T."/>
            <person name="Smit S."/>
            <person name="Geurts R."/>
        </authorList>
    </citation>
    <scope>NUCLEOTIDE SEQUENCE [LARGE SCALE GENOMIC DNA]</scope>
    <source>
        <strain evidence="3">cv. RG33-2</strain>
    </source>
</reference>
<gene>
    <name evidence="2" type="ORF">TorRG33x02_345160</name>
</gene>
<keyword evidence="3" id="KW-1185">Reference proteome</keyword>
<accession>A0A2P5API4</accession>
<dbReference type="STRING" id="63057.A0A2P5API4"/>
<dbReference type="Gene3D" id="2.60.210.10">
    <property type="entry name" value="Apoptosis, Tumor Necrosis Factor Receptor Associated Protein 2, Chain A"/>
    <property type="match status" value="2"/>
</dbReference>
<dbReference type="OrthoDB" id="1194116at2759"/>
<dbReference type="Proteomes" id="UP000237000">
    <property type="component" value="Unassembled WGS sequence"/>
</dbReference>
<protein>
    <submittedName>
        <fullName evidence="2">E3 ubiquitin-protein ligase SIN-like</fullName>
    </submittedName>
</protein>
<dbReference type="PANTHER" id="PTHR46162:SF40">
    <property type="entry name" value="TRAF-LIKE FAMILY PROTEIN"/>
    <property type="match status" value="1"/>
</dbReference>
<name>A0A2P5API4_TREOI</name>